<accession>A0A3E0UFC3</accession>
<evidence type="ECO:0000313" key="2">
    <source>
        <dbReference type="EMBL" id="REL35711.1"/>
    </source>
</evidence>
<dbReference type="OrthoDB" id="6402138at2"/>
<comment type="caution">
    <text evidence="2">The sequence shown here is derived from an EMBL/GenBank/DDBJ whole genome shotgun (WGS) entry which is preliminary data.</text>
</comment>
<protein>
    <submittedName>
        <fullName evidence="2">Uncharacterized protein</fullName>
    </submittedName>
</protein>
<feature type="transmembrane region" description="Helical" evidence="1">
    <location>
        <begin position="6"/>
        <end position="31"/>
    </location>
</feature>
<keyword evidence="1" id="KW-0812">Transmembrane</keyword>
<gene>
    <name evidence="2" type="ORF">DXX92_10370</name>
</gene>
<dbReference type="EMBL" id="QUOV01000001">
    <property type="protein sequence ID" value="REL35711.1"/>
    <property type="molecule type" value="Genomic_DNA"/>
</dbReference>
<reference evidence="2 3" key="1">
    <citation type="submission" date="2018-08" db="EMBL/GenBank/DDBJ databases">
        <title>Thalassotalea euphylliae genome.</title>
        <authorList>
            <person name="Summers S."/>
            <person name="Rice S.A."/>
            <person name="Freckelton M.L."/>
            <person name="Nedved B.T."/>
            <person name="Hadfield M.G."/>
        </authorList>
    </citation>
    <scope>NUCLEOTIDE SEQUENCE [LARGE SCALE GENOMIC DNA]</scope>
    <source>
        <strain evidence="2 3">H2</strain>
    </source>
</reference>
<keyword evidence="1" id="KW-0472">Membrane</keyword>
<evidence type="ECO:0000256" key="1">
    <source>
        <dbReference type="SAM" id="Phobius"/>
    </source>
</evidence>
<name>A0A3E0UFC3_9GAMM</name>
<dbReference type="AlphaFoldDB" id="A0A3E0UFC3"/>
<organism evidence="2 3">
    <name type="scientific">Thalassotalea euphylliae</name>
    <dbReference type="NCBI Taxonomy" id="1655234"/>
    <lineage>
        <taxon>Bacteria</taxon>
        <taxon>Pseudomonadati</taxon>
        <taxon>Pseudomonadota</taxon>
        <taxon>Gammaproteobacteria</taxon>
        <taxon>Alteromonadales</taxon>
        <taxon>Colwelliaceae</taxon>
        <taxon>Thalassotalea</taxon>
    </lineage>
</organism>
<evidence type="ECO:0000313" key="3">
    <source>
        <dbReference type="Proteomes" id="UP000256999"/>
    </source>
</evidence>
<keyword evidence="1" id="KW-1133">Transmembrane helix</keyword>
<dbReference type="RefSeq" id="WP_116000379.1">
    <property type="nucleotide sequence ID" value="NZ_QUOV01000001.1"/>
</dbReference>
<sequence length="152" mass="17701">MKSSVFTWIVGGIFTLLVFTGGFISAFYLNYASLGSTYTKEHIDNGRFMLWALKHLEDDEIEKAKNFLRSQVSTKVLIVDSVRLPPTSKRELELIESFYLEVIEYFDAHGGLNETFQVMENDKWVTRPTAAMKILEEFKAEQDKWLWHESCF</sequence>
<dbReference type="Proteomes" id="UP000256999">
    <property type="component" value="Unassembled WGS sequence"/>
</dbReference>
<proteinExistence type="predicted"/>